<protein>
    <submittedName>
        <fullName evidence="2">Uncharacterized protein</fullName>
    </submittedName>
</protein>
<comment type="caution">
    <text evidence="2">The sequence shown here is derived from an EMBL/GenBank/DDBJ whole genome shotgun (WGS) entry which is preliminary data.</text>
</comment>
<keyword evidence="1" id="KW-0472">Membrane</keyword>
<dbReference type="EMBL" id="VYZN01000027">
    <property type="protein sequence ID" value="KAE9534765.1"/>
    <property type="molecule type" value="Genomic_DNA"/>
</dbReference>
<name>A0A6G0TKR1_APHGL</name>
<feature type="transmembrane region" description="Helical" evidence="1">
    <location>
        <begin position="122"/>
        <end position="141"/>
    </location>
</feature>
<organism evidence="2 3">
    <name type="scientific">Aphis glycines</name>
    <name type="common">Soybean aphid</name>
    <dbReference type="NCBI Taxonomy" id="307491"/>
    <lineage>
        <taxon>Eukaryota</taxon>
        <taxon>Metazoa</taxon>
        <taxon>Ecdysozoa</taxon>
        <taxon>Arthropoda</taxon>
        <taxon>Hexapoda</taxon>
        <taxon>Insecta</taxon>
        <taxon>Pterygota</taxon>
        <taxon>Neoptera</taxon>
        <taxon>Paraneoptera</taxon>
        <taxon>Hemiptera</taxon>
        <taxon>Sternorrhyncha</taxon>
        <taxon>Aphidomorpha</taxon>
        <taxon>Aphidoidea</taxon>
        <taxon>Aphididae</taxon>
        <taxon>Aphidini</taxon>
        <taxon>Aphis</taxon>
        <taxon>Aphis</taxon>
    </lineage>
</organism>
<evidence type="ECO:0000313" key="2">
    <source>
        <dbReference type="EMBL" id="KAE9534765.1"/>
    </source>
</evidence>
<reference evidence="2 3" key="1">
    <citation type="submission" date="2019-08" db="EMBL/GenBank/DDBJ databases">
        <title>The genome of the soybean aphid Biotype 1, its phylome, world population structure and adaptation to the North American continent.</title>
        <authorList>
            <person name="Giordano R."/>
            <person name="Donthu R.K."/>
            <person name="Hernandez A.G."/>
            <person name="Wright C.L."/>
            <person name="Zimin A.V."/>
        </authorList>
    </citation>
    <scope>NUCLEOTIDE SEQUENCE [LARGE SCALE GENOMIC DNA]</scope>
    <source>
        <tissue evidence="2">Whole aphids</tissue>
    </source>
</reference>
<proteinExistence type="predicted"/>
<gene>
    <name evidence="2" type="ORF">AGLY_008057</name>
</gene>
<keyword evidence="1" id="KW-1133">Transmembrane helix</keyword>
<sequence>MIDRGLQFTQYIRITNLVCNKKAFYKICIVKWYLHKQSLNHIIELEFLTGNEIHGVIKTMINTNKLYVMRVSYKCFVYFHCNIITLTLIKHSASTIYVNEFKEFGATFFKNEILWRPRSYGMWRYMCLAPKFLLFIFYLYITRINFTVKYFNLVIVVEFNFNINIINILNKIVPFVKLSLNTLDTSCRRFSVTWEPSLAVAVMNENRVNGLRNDPISIYYILIESINVVQHI</sequence>
<evidence type="ECO:0000313" key="3">
    <source>
        <dbReference type="Proteomes" id="UP000475862"/>
    </source>
</evidence>
<evidence type="ECO:0000256" key="1">
    <source>
        <dbReference type="SAM" id="Phobius"/>
    </source>
</evidence>
<keyword evidence="3" id="KW-1185">Reference proteome</keyword>
<keyword evidence="1" id="KW-0812">Transmembrane</keyword>
<dbReference type="Proteomes" id="UP000475862">
    <property type="component" value="Unassembled WGS sequence"/>
</dbReference>
<accession>A0A6G0TKR1</accession>
<dbReference type="AlphaFoldDB" id="A0A6G0TKR1"/>